<feature type="compositionally biased region" description="Polar residues" evidence="4">
    <location>
        <begin position="298"/>
        <end position="319"/>
    </location>
</feature>
<feature type="compositionally biased region" description="Low complexity" evidence="4">
    <location>
        <begin position="641"/>
        <end position="660"/>
    </location>
</feature>
<dbReference type="CDD" id="cd17745">
    <property type="entry name" value="BRCT_p53bp1_rpt1"/>
    <property type="match status" value="1"/>
</dbReference>
<dbReference type="GO" id="GO:0042393">
    <property type="term" value="F:histone binding"/>
    <property type="evidence" value="ECO:0007669"/>
    <property type="project" value="TreeGrafter"/>
</dbReference>
<keyword evidence="2" id="KW-0227">DNA damage</keyword>
<dbReference type="InterPro" id="IPR001357">
    <property type="entry name" value="BRCT_dom"/>
</dbReference>
<feature type="region of interest" description="Disordered" evidence="4">
    <location>
        <begin position="1054"/>
        <end position="1081"/>
    </location>
</feature>
<feature type="compositionally biased region" description="Polar residues" evidence="4">
    <location>
        <begin position="328"/>
        <end position="353"/>
    </location>
</feature>
<feature type="compositionally biased region" description="Polar residues" evidence="4">
    <location>
        <begin position="606"/>
        <end position="621"/>
    </location>
</feature>
<evidence type="ECO:0000256" key="4">
    <source>
        <dbReference type="SAM" id="MobiDB-lite"/>
    </source>
</evidence>
<feature type="compositionally biased region" description="Basic and acidic residues" evidence="4">
    <location>
        <begin position="487"/>
        <end position="511"/>
    </location>
</feature>
<keyword evidence="3" id="KW-0539">Nucleus</keyword>
<feature type="compositionally biased region" description="Low complexity" evidence="4">
    <location>
        <begin position="667"/>
        <end position="678"/>
    </location>
</feature>
<dbReference type="PANTHER" id="PTHR15321">
    <property type="entry name" value="TUMOR SUPPRESSOR P53-BINDING PROTEIN 1"/>
    <property type="match status" value="1"/>
</dbReference>
<dbReference type="PANTHER" id="PTHR15321:SF3">
    <property type="entry name" value="TP53-BINDING PROTEIN 1"/>
    <property type="match status" value="1"/>
</dbReference>
<evidence type="ECO:0000256" key="3">
    <source>
        <dbReference type="ARBA" id="ARBA00023242"/>
    </source>
</evidence>
<dbReference type="AlphaFoldDB" id="A0A553I5J3"/>
<evidence type="ECO:0000313" key="7">
    <source>
        <dbReference type="Proteomes" id="UP000319160"/>
    </source>
</evidence>
<feature type="compositionally biased region" description="Basic residues" evidence="4">
    <location>
        <begin position="756"/>
        <end position="774"/>
    </location>
</feature>
<keyword evidence="7" id="KW-1185">Reference proteome</keyword>
<dbReference type="Proteomes" id="UP000319160">
    <property type="component" value="Unassembled WGS sequence"/>
</dbReference>
<feature type="domain" description="BRCT" evidence="5">
    <location>
        <begin position="815"/>
        <end position="945"/>
    </location>
</feature>
<dbReference type="InterPro" id="IPR047249">
    <property type="entry name" value="BRCT_p53bp1-like_rpt1"/>
</dbReference>
<dbReference type="EMBL" id="VFLP01000016">
    <property type="protein sequence ID" value="TRX95470.1"/>
    <property type="molecule type" value="Genomic_DNA"/>
</dbReference>
<comment type="caution">
    <text evidence="6">The sequence shown here is derived from an EMBL/GenBank/DDBJ whole genome shotgun (WGS) entry which is preliminary data.</text>
</comment>
<feature type="compositionally biased region" description="Polar residues" evidence="4">
    <location>
        <begin position="58"/>
        <end position="89"/>
    </location>
</feature>
<dbReference type="Pfam" id="PF00533">
    <property type="entry name" value="BRCT"/>
    <property type="match status" value="1"/>
</dbReference>
<dbReference type="GO" id="GO:0045944">
    <property type="term" value="P:positive regulation of transcription by RNA polymerase II"/>
    <property type="evidence" value="ECO:0007669"/>
    <property type="project" value="TreeGrafter"/>
</dbReference>
<evidence type="ECO:0000256" key="1">
    <source>
        <dbReference type="ARBA" id="ARBA00004123"/>
    </source>
</evidence>
<sequence>MTRSATWSLPAADRRALSGESDSQEKDSQEKLLFLLREYGIELVHTTTSPTLDDEPRQQSTKGFPSAPPTSSHQAGNQRPPQAGQNASHHTPVHYPNVTNAHVDVDTAVIVSSSSTSSRSPAPVTCSTPIPAQPDSRNVRPWDRPTSSQTRGHVTSRPLPLSGAPLKKGKTKTMSSQSLTQPNEGRSYEQYTQQGLQPSSPPNNFDEEEEEEPRTLHEGDTGYVDLRHPLDLPDTMLFEPDTPLLGDDEYDDGLRDPSQFTSQLTAIGTNHFAPETPATLPKPFLASGHGQVMPASQLFDQTQPTSGLRKASPTSSRPSPNVFGDNVASPSQPESSPLKNRSLGTGARSTYASTFLGAAQRSSQPSAGRTSRSPSPADASGAAEGRDEEETEEPPLPTLISRKSRGVPEPIAEYRPYRKRGLSSKATRSSSQHSWDSDFDRDDAELRRQRARWNKEKASRSFPDIRLPLPGSSRAKVEVPSTNRTRRSGDFARTDVAQRHGRSDATDHHGSQETVGDSQDVIAEQKKSTNETAILVPPARDHNRSLSGDFDRPSSVPVENVEDKEVIPETSPAPTFAEPPRLIGDLMRENSCASSGMLTLSYPTPSAAATTCIDPSSSLNVPPQAEKEISAPPVIDRRDTAPVAAASSSPSVVPASSQQSTKRRSSRLNNTTTPSSSTAPPPLLCSDPGTSSSMLTVLSTTPAISSSLTPSTTEDGHDAEPLDDTVSVPSPTVERGRRRRRPPSSLPNPSPSSTRPKTHRRPQPTIRRGTRQSSRHSSLSLDELDKSPSVSASEDFRSVARKSPRKSTTLREFQTKSGIFEGMVFAVSLQERQQPHRAKNKSLSKGSLEEMIRQEGGTVLDDGFSALFEFDTLPSSTKASSTPVLSSSLNLLDSGTGFAALIADGHSRKVKYMQALALGIPCLAPKWVTTCISKKETVDWSSYLLCAGSSKLLGDAIRSRNLQPYDASTARLAQVISQRPKLLNESKILLMMKKTKNEEKRLPYVFLAQVLGASLVRVHSIEEARAKLREAESENNAFDWVYVDDHLQDAKSALFGSTSSDGNSRKRKRTNTGADVGDQSPKRIRTLNDELVVQSLILGRLIEEDEMES</sequence>
<dbReference type="SMART" id="SM00292">
    <property type="entry name" value="BRCT"/>
    <property type="match status" value="1"/>
</dbReference>
<dbReference type="STRING" id="2512241.A0A553I5J3"/>
<dbReference type="Gene3D" id="3.40.50.10190">
    <property type="entry name" value="BRCT domain"/>
    <property type="match status" value="1"/>
</dbReference>
<feature type="compositionally biased region" description="Basic and acidic residues" evidence="4">
    <location>
        <begin position="444"/>
        <end position="459"/>
    </location>
</feature>
<feature type="region of interest" description="Disordered" evidence="4">
    <location>
        <begin position="272"/>
        <end position="581"/>
    </location>
</feature>
<dbReference type="InterPro" id="IPR047252">
    <property type="entry name" value="TP53BP1-like"/>
</dbReference>
<feature type="region of interest" description="Disordered" evidence="4">
    <location>
        <begin position="1"/>
        <end position="29"/>
    </location>
</feature>
<feature type="compositionally biased region" description="Low complexity" evidence="4">
    <location>
        <begin position="690"/>
        <end position="701"/>
    </location>
</feature>
<proteinExistence type="predicted"/>
<feature type="compositionally biased region" description="Polar residues" evidence="4">
    <location>
        <begin position="172"/>
        <end position="198"/>
    </location>
</feature>
<feature type="compositionally biased region" description="Polar residues" evidence="4">
    <location>
        <begin position="360"/>
        <end position="374"/>
    </location>
</feature>
<feature type="compositionally biased region" description="Basic and acidic residues" evidence="4">
    <location>
        <begin position="213"/>
        <end position="231"/>
    </location>
</feature>
<dbReference type="PROSITE" id="PS50172">
    <property type="entry name" value="BRCT"/>
    <property type="match status" value="1"/>
</dbReference>
<dbReference type="SUPFAM" id="SSF52113">
    <property type="entry name" value="BRCT domain"/>
    <property type="match status" value="1"/>
</dbReference>
<feature type="compositionally biased region" description="Basic and acidic residues" evidence="4">
    <location>
        <begin position="539"/>
        <end position="552"/>
    </location>
</feature>
<feature type="region of interest" description="Disordered" evidence="4">
    <location>
        <begin position="606"/>
        <end position="810"/>
    </location>
</feature>
<feature type="compositionally biased region" description="Basic and acidic residues" evidence="4">
    <location>
        <begin position="625"/>
        <end position="640"/>
    </location>
</feature>
<dbReference type="OrthoDB" id="129353at2759"/>
<feature type="compositionally biased region" description="Low complexity" evidence="4">
    <location>
        <begin position="106"/>
        <end position="124"/>
    </location>
</feature>
<evidence type="ECO:0000256" key="2">
    <source>
        <dbReference type="ARBA" id="ARBA00022763"/>
    </source>
</evidence>
<feature type="region of interest" description="Disordered" evidence="4">
    <location>
        <begin position="46"/>
        <end position="258"/>
    </location>
</feature>
<organism evidence="6 7">
    <name type="scientific">Xylaria flabelliformis</name>
    <dbReference type="NCBI Taxonomy" id="2512241"/>
    <lineage>
        <taxon>Eukaryota</taxon>
        <taxon>Fungi</taxon>
        <taxon>Dikarya</taxon>
        <taxon>Ascomycota</taxon>
        <taxon>Pezizomycotina</taxon>
        <taxon>Sordariomycetes</taxon>
        <taxon>Xylariomycetidae</taxon>
        <taxon>Xylariales</taxon>
        <taxon>Xylariaceae</taxon>
        <taxon>Xylaria</taxon>
    </lineage>
</organism>
<feature type="compositionally biased region" description="Polar residues" evidence="4">
    <location>
        <begin position="702"/>
        <end position="713"/>
    </location>
</feature>
<dbReference type="GO" id="GO:0005634">
    <property type="term" value="C:nucleus"/>
    <property type="evidence" value="ECO:0007669"/>
    <property type="project" value="UniProtKB-SubCell"/>
</dbReference>
<comment type="subcellular location">
    <subcellularLocation>
        <location evidence="1">Nucleus</location>
    </subcellularLocation>
</comment>
<evidence type="ECO:0000259" key="5">
    <source>
        <dbReference type="PROSITE" id="PS50172"/>
    </source>
</evidence>
<gene>
    <name evidence="6" type="ORF">FHL15_003801</name>
</gene>
<reference evidence="7" key="1">
    <citation type="submission" date="2019-06" db="EMBL/GenBank/DDBJ databases">
        <title>Draft genome sequence of the griseofulvin-producing fungus Xylaria cubensis strain G536.</title>
        <authorList>
            <person name="Mead M.E."/>
            <person name="Raja H.A."/>
            <person name="Steenwyk J.L."/>
            <person name="Knowles S.L."/>
            <person name="Oberlies N.H."/>
            <person name="Rokas A."/>
        </authorList>
    </citation>
    <scope>NUCLEOTIDE SEQUENCE [LARGE SCALE GENOMIC DNA]</scope>
    <source>
        <strain evidence="7">G536</strain>
    </source>
</reference>
<protein>
    <recommendedName>
        <fullName evidence="5">BRCT domain-containing protein</fullName>
    </recommendedName>
</protein>
<evidence type="ECO:0000313" key="6">
    <source>
        <dbReference type="EMBL" id="TRX95470.1"/>
    </source>
</evidence>
<dbReference type="InterPro" id="IPR036420">
    <property type="entry name" value="BRCT_dom_sf"/>
</dbReference>
<accession>A0A553I5J3</accession>
<dbReference type="GO" id="GO:0000077">
    <property type="term" value="P:DNA damage checkpoint signaling"/>
    <property type="evidence" value="ECO:0007669"/>
    <property type="project" value="TreeGrafter"/>
</dbReference>
<name>A0A553I5J3_9PEZI</name>
<feature type="compositionally biased region" description="Basic and acidic residues" evidence="4">
    <location>
        <begin position="12"/>
        <end position="29"/>
    </location>
</feature>
<feature type="compositionally biased region" description="Polar residues" evidence="4">
    <location>
        <begin position="424"/>
        <end position="434"/>
    </location>
</feature>